<proteinExistence type="predicted"/>
<dbReference type="SMART" id="SM00448">
    <property type="entry name" value="REC"/>
    <property type="match status" value="1"/>
</dbReference>
<dbReference type="EMBL" id="ABCS01000083">
    <property type="protein sequence ID" value="EDM75700.1"/>
    <property type="molecule type" value="Genomic_DNA"/>
</dbReference>
<feature type="domain" description="Response regulatory" evidence="3">
    <location>
        <begin position="26"/>
        <end position="141"/>
    </location>
</feature>
<dbReference type="SUPFAM" id="SSF52172">
    <property type="entry name" value="CheY-like"/>
    <property type="match status" value="1"/>
</dbReference>
<dbReference type="RefSeq" id="WP_006975132.1">
    <property type="nucleotide sequence ID" value="NZ_ABCS01000083.1"/>
</dbReference>
<comment type="caution">
    <text evidence="4">The sequence shown here is derived from an EMBL/GenBank/DDBJ whole genome shotgun (WGS) entry which is preliminary data.</text>
</comment>
<keyword evidence="5" id="KW-1185">Reference proteome</keyword>
<dbReference type="OrthoDB" id="8912111at2"/>
<keyword evidence="1 2" id="KW-0597">Phosphoprotein</keyword>
<dbReference type="Proteomes" id="UP000005801">
    <property type="component" value="Unassembled WGS sequence"/>
</dbReference>
<evidence type="ECO:0000256" key="2">
    <source>
        <dbReference type="PROSITE-ProRule" id="PRU00169"/>
    </source>
</evidence>
<feature type="modified residue" description="4-aspartylphosphate" evidence="2">
    <location>
        <position position="75"/>
    </location>
</feature>
<name>A6GEJ2_9BACT</name>
<protein>
    <submittedName>
        <fullName evidence="4">Two-component response regulator PfeR</fullName>
    </submittedName>
</protein>
<dbReference type="Gene3D" id="3.40.50.2300">
    <property type="match status" value="1"/>
</dbReference>
<dbReference type="Pfam" id="PF00072">
    <property type="entry name" value="Response_reg"/>
    <property type="match status" value="1"/>
</dbReference>
<dbReference type="InterPro" id="IPR011006">
    <property type="entry name" value="CheY-like_superfamily"/>
</dbReference>
<dbReference type="InterPro" id="IPR050595">
    <property type="entry name" value="Bact_response_regulator"/>
</dbReference>
<dbReference type="PANTHER" id="PTHR44591">
    <property type="entry name" value="STRESS RESPONSE REGULATOR PROTEIN 1"/>
    <property type="match status" value="1"/>
</dbReference>
<accession>A6GEJ2</accession>
<dbReference type="InterPro" id="IPR001789">
    <property type="entry name" value="Sig_transdc_resp-reg_receiver"/>
</dbReference>
<organism evidence="4 5">
    <name type="scientific">Plesiocystis pacifica SIR-1</name>
    <dbReference type="NCBI Taxonomy" id="391625"/>
    <lineage>
        <taxon>Bacteria</taxon>
        <taxon>Pseudomonadati</taxon>
        <taxon>Myxococcota</taxon>
        <taxon>Polyangia</taxon>
        <taxon>Nannocystales</taxon>
        <taxon>Nannocystaceae</taxon>
        <taxon>Plesiocystis</taxon>
    </lineage>
</organism>
<evidence type="ECO:0000259" key="3">
    <source>
        <dbReference type="PROSITE" id="PS50110"/>
    </source>
</evidence>
<evidence type="ECO:0000256" key="1">
    <source>
        <dbReference type="ARBA" id="ARBA00022553"/>
    </source>
</evidence>
<reference evidence="4 5" key="1">
    <citation type="submission" date="2007-06" db="EMBL/GenBank/DDBJ databases">
        <authorList>
            <person name="Shimkets L."/>
            <person name="Ferriera S."/>
            <person name="Johnson J."/>
            <person name="Kravitz S."/>
            <person name="Beeson K."/>
            <person name="Sutton G."/>
            <person name="Rogers Y.-H."/>
            <person name="Friedman R."/>
            <person name="Frazier M."/>
            <person name="Venter J.C."/>
        </authorList>
    </citation>
    <scope>NUCLEOTIDE SEQUENCE [LARGE SCALE GENOMIC DNA]</scope>
    <source>
        <strain evidence="4 5">SIR-1</strain>
    </source>
</reference>
<evidence type="ECO:0000313" key="4">
    <source>
        <dbReference type="EMBL" id="EDM75700.1"/>
    </source>
</evidence>
<dbReference type="CDD" id="cd00156">
    <property type="entry name" value="REC"/>
    <property type="match status" value="1"/>
</dbReference>
<sequence length="141" mass="15362">MAAAARPRVAEAPLAPFAAFVQVRPKVLIVDDCRVAARNLEQLFEGRGYEVRVANDGLRGLLMSREESFDLFVIDVDLPVINGMALLESLRREPEHEDVPILMMAARGSDDRQGALARGANGCLSKPLRAATLNSLVDECC</sequence>
<dbReference type="AlphaFoldDB" id="A6GEJ2"/>
<gene>
    <name evidence="4" type="ORF">PPSIR1_28776</name>
</gene>
<dbReference type="PROSITE" id="PS50110">
    <property type="entry name" value="RESPONSE_REGULATORY"/>
    <property type="match status" value="1"/>
</dbReference>
<evidence type="ECO:0000313" key="5">
    <source>
        <dbReference type="Proteomes" id="UP000005801"/>
    </source>
</evidence>
<dbReference type="PANTHER" id="PTHR44591:SF3">
    <property type="entry name" value="RESPONSE REGULATORY DOMAIN-CONTAINING PROTEIN"/>
    <property type="match status" value="1"/>
</dbReference>
<dbReference type="eggNOG" id="COG0745">
    <property type="taxonomic scope" value="Bacteria"/>
</dbReference>
<dbReference type="STRING" id="391625.PPSIR1_28776"/>
<dbReference type="GO" id="GO:0000160">
    <property type="term" value="P:phosphorelay signal transduction system"/>
    <property type="evidence" value="ECO:0007669"/>
    <property type="project" value="InterPro"/>
</dbReference>